<dbReference type="Pfam" id="PF13966">
    <property type="entry name" value="zf-RVT"/>
    <property type="match status" value="1"/>
</dbReference>
<comment type="caution">
    <text evidence="2">The sequence shown here is derived from an EMBL/GenBank/DDBJ whole genome shotgun (WGS) entry which is preliminary data.</text>
</comment>
<keyword evidence="3" id="KW-1185">Reference proteome</keyword>
<dbReference type="OrthoDB" id="1749560at2759"/>
<dbReference type="Proteomes" id="UP000467841">
    <property type="component" value="Unassembled WGS sequence"/>
</dbReference>
<name>A0A6D2KMV1_9BRAS</name>
<evidence type="ECO:0000313" key="2">
    <source>
        <dbReference type="EMBL" id="CAA7058278.1"/>
    </source>
</evidence>
<sequence>MKLRSLARPYLSCQINSGSNALFWHDDWTGLGPLLDNTGANGPRVSGIRSMAVVADAISNGVWALPAGRHPILVLLRGCLPISVPDVNSTISDFYLWRNSQGSPPGAFSTAKMWISLYPTPPTLPWTTTVWSKSRIPKHAFILWVALRNRLTTRDKLRSWGMTVPENCLLCGTGQESRNHIFFQCPYSLHVWGSFLHHRSLSPPIDFDDIAIWTQSASPIKKVRVICNLVYQAVVYIVWRERNSRLHSSISKPPEVLTKEIQVILKAKLFSMDRLVVTRSQQSSTNGGEEESYLYNWFKFFQR</sequence>
<protein>
    <recommendedName>
        <fullName evidence="1">Reverse transcriptase zinc-binding domain-containing protein</fullName>
    </recommendedName>
</protein>
<dbReference type="InterPro" id="IPR026960">
    <property type="entry name" value="RVT-Znf"/>
</dbReference>
<gene>
    <name evidence="2" type="ORF">MERR_LOCUS45514</name>
</gene>
<proteinExistence type="predicted"/>
<dbReference type="AlphaFoldDB" id="A0A6D2KMV1"/>
<accession>A0A6D2KMV1</accession>
<dbReference type="PANTHER" id="PTHR33116">
    <property type="entry name" value="REVERSE TRANSCRIPTASE ZINC-BINDING DOMAIN-CONTAINING PROTEIN-RELATED-RELATED"/>
    <property type="match status" value="1"/>
</dbReference>
<reference evidence="2" key="1">
    <citation type="submission" date="2020-01" db="EMBL/GenBank/DDBJ databases">
        <authorList>
            <person name="Mishra B."/>
        </authorList>
    </citation>
    <scope>NUCLEOTIDE SEQUENCE [LARGE SCALE GENOMIC DNA]</scope>
</reference>
<organism evidence="2 3">
    <name type="scientific">Microthlaspi erraticum</name>
    <dbReference type="NCBI Taxonomy" id="1685480"/>
    <lineage>
        <taxon>Eukaryota</taxon>
        <taxon>Viridiplantae</taxon>
        <taxon>Streptophyta</taxon>
        <taxon>Embryophyta</taxon>
        <taxon>Tracheophyta</taxon>
        <taxon>Spermatophyta</taxon>
        <taxon>Magnoliopsida</taxon>
        <taxon>eudicotyledons</taxon>
        <taxon>Gunneridae</taxon>
        <taxon>Pentapetalae</taxon>
        <taxon>rosids</taxon>
        <taxon>malvids</taxon>
        <taxon>Brassicales</taxon>
        <taxon>Brassicaceae</taxon>
        <taxon>Coluteocarpeae</taxon>
        <taxon>Microthlaspi</taxon>
    </lineage>
</organism>
<dbReference type="PANTHER" id="PTHR33116:SF84">
    <property type="entry name" value="RNA-DIRECTED DNA POLYMERASE"/>
    <property type="match status" value="1"/>
</dbReference>
<feature type="domain" description="Reverse transcriptase zinc-binding" evidence="1">
    <location>
        <begin position="108"/>
        <end position="192"/>
    </location>
</feature>
<evidence type="ECO:0000313" key="3">
    <source>
        <dbReference type="Proteomes" id="UP000467841"/>
    </source>
</evidence>
<dbReference type="EMBL" id="CACVBM020001718">
    <property type="protein sequence ID" value="CAA7058278.1"/>
    <property type="molecule type" value="Genomic_DNA"/>
</dbReference>
<evidence type="ECO:0000259" key="1">
    <source>
        <dbReference type="Pfam" id="PF13966"/>
    </source>
</evidence>